<comment type="caution">
    <text evidence="1">The sequence shown here is derived from an EMBL/GenBank/DDBJ whole genome shotgun (WGS) entry which is preliminary data.</text>
</comment>
<evidence type="ECO:0000313" key="1">
    <source>
        <dbReference type="EMBL" id="MDR6243773.1"/>
    </source>
</evidence>
<dbReference type="Proteomes" id="UP001185028">
    <property type="component" value="Unassembled WGS sequence"/>
</dbReference>
<keyword evidence="1" id="KW-0969">Cilium</keyword>
<keyword evidence="1" id="KW-0966">Cell projection</keyword>
<sequence>MMSLKIKLILLVVCAVILIAVPVGGIALYAIKGEATKSVNNELQNTVQTAVSQTQGWMNTNQKVIETMDAYI</sequence>
<protein>
    <submittedName>
        <fullName evidence="1">Flagellar basal body-associated protein FliL</fullName>
    </submittedName>
</protein>
<gene>
    <name evidence="1" type="ORF">JOC58_001666</name>
</gene>
<dbReference type="RefSeq" id="WP_188776966.1">
    <property type="nucleotide sequence ID" value="NZ_BMMB01000008.1"/>
</dbReference>
<evidence type="ECO:0000313" key="2">
    <source>
        <dbReference type="Proteomes" id="UP001185028"/>
    </source>
</evidence>
<dbReference type="EMBL" id="JAVDQH010000005">
    <property type="protein sequence ID" value="MDR6243773.1"/>
    <property type="molecule type" value="Genomic_DNA"/>
</dbReference>
<name>A0ABU1IZY0_9BACL</name>
<organism evidence="1 2">
    <name type="scientific">Paenibacillus hunanensis</name>
    <dbReference type="NCBI Taxonomy" id="539262"/>
    <lineage>
        <taxon>Bacteria</taxon>
        <taxon>Bacillati</taxon>
        <taxon>Bacillota</taxon>
        <taxon>Bacilli</taxon>
        <taxon>Bacillales</taxon>
        <taxon>Paenibacillaceae</taxon>
        <taxon>Paenibacillus</taxon>
    </lineage>
</organism>
<proteinExistence type="predicted"/>
<keyword evidence="2" id="KW-1185">Reference proteome</keyword>
<accession>A0ABU1IZY0</accession>
<reference evidence="1 2" key="1">
    <citation type="submission" date="2023-07" db="EMBL/GenBank/DDBJ databases">
        <title>Genomic Encyclopedia of Type Strains, Phase IV (KMG-IV): sequencing the most valuable type-strain genomes for metagenomic binning, comparative biology and taxonomic classification.</title>
        <authorList>
            <person name="Goeker M."/>
        </authorList>
    </citation>
    <scope>NUCLEOTIDE SEQUENCE [LARGE SCALE GENOMIC DNA]</scope>
    <source>
        <strain evidence="1 2">DSM 22170</strain>
    </source>
</reference>
<keyword evidence="1" id="KW-0282">Flagellum</keyword>